<evidence type="ECO:0000259" key="1">
    <source>
        <dbReference type="PROSITE" id="PS50188"/>
    </source>
</evidence>
<evidence type="ECO:0000313" key="3">
    <source>
        <dbReference type="Proteomes" id="UP001519460"/>
    </source>
</evidence>
<reference evidence="2 3" key="1">
    <citation type="journal article" date="2023" name="Sci. Data">
        <title>Genome assembly of the Korean intertidal mud-creeper Batillaria attramentaria.</title>
        <authorList>
            <person name="Patra A.K."/>
            <person name="Ho P.T."/>
            <person name="Jun S."/>
            <person name="Lee S.J."/>
            <person name="Kim Y."/>
            <person name="Won Y.J."/>
        </authorList>
    </citation>
    <scope>NUCLEOTIDE SEQUENCE [LARGE SCALE GENOMIC DNA]</scope>
    <source>
        <strain evidence="2">Wonlab-2016</strain>
    </source>
</reference>
<keyword evidence="3" id="KW-1185">Reference proteome</keyword>
<sequence>RQGGISTTLSRRRFYVFAMDILESRAGICRRSGVSEASEAELALVAYLVRYHENFYTLLASVAWFTFDPSTTHPDVLFSNNNLSVTCSSFDHRVALGSVGFSKGVHYWEVIIDRYDSHTDPSIGICRFDVDKNTMLGKDDKAWSMYVDDKRSWFIHRDEHTNRTDGGIKRGAVIGLLLDLNQHTLSYFINEVPHGPIAFTDLHGVFFPAVSLNRNVQVTLRTGLEPPMESEPSESDEE</sequence>
<gene>
    <name evidence="2" type="ORF">BaRGS_00036694</name>
</gene>
<dbReference type="PANTHER" id="PTHR24099:SF15">
    <property type="entry name" value="E3 UBIQUITIN-PROTEIN LIGASE TRIM9"/>
    <property type="match status" value="1"/>
</dbReference>
<evidence type="ECO:0000313" key="2">
    <source>
        <dbReference type="EMBL" id="KAK7468111.1"/>
    </source>
</evidence>
<comment type="caution">
    <text evidence="2">The sequence shown here is derived from an EMBL/GenBank/DDBJ whole genome shotgun (WGS) entry which is preliminary data.</text>
</comment>
<dbReference type="SUPFAM" id="SSF49899">
    <property type="entry name" value="Concanavalin A-like lectins/glucanases"/>
    <property type="match status" value="1"/>
</dbReference>
<dbReference type="InterPro" id="IPR043136">
    <property type="entry name" value="B30.2/SPRY_sf"/>
</dbReference>
<dbReference type="PROSITE" id="PS50188">
    <property type="entry name" value="B302_SPRY"/>
    <property type="match status" value="1"/>
</dbReference>
<accession>A0ABD0JB92</accession>
<dbReference type="SMART" id="SM00449">
    <property type="entry name" value="SPRY"/>
    <property type="match status" value="1"/>
</dbReference>
<dbReference type="CDD" id="cd12889">
    <property type="entry name" value="SPRY_PRY_TRIM67_9"/>
    <property type="match status" value="1"/>
</dbReference>
<dbReference type="Pfam" id="PF00622">
    <property type="entry name" value="SPRY"/>
    <property type="match status" value="1"/>
</dbReference>
<feature type="non-terminal residue" evidence="2">
    <location>
        <position position="1"/>
    </location>
</feature>
<dbReference type="EMBL" id="JACVVK020000523">
    <property type="protein sequence ID" value="KAK7468111.1"/>
    <property type="molecule type" value="Genomic_DNA"/>
</dbReference>
<dbReference type="InterPro" id="IPR001870">
    <property type="entry name" value="B30.2/SPRY"/>
</dbReference>
<dbReference type="InterPro" id="IPR003877">
    <property type="entry name" value="SPRY_dom"/>
</dbReference>
<feature type="domain" description="B30.2/SPRY" evidence="1">
    <location>
        <begin position="44"/>
        <end position="227"/>
    </location>
</feature>
<dbReference type="PANTHER" id="PTHR24099">
    <property type="entry name" value="E3 UBIQUITIN-PROTEIN LIGASE TRIM36-RELATED"/>
    <property type="match status" value="1"/>
</dbReference>
<organism evidence="2 3">
    <name type="scientific">Batillaria attramentaria</name>
    <dbReference type="NCBI Taxonomy" id="370345"/>
    <lineage>
        <taxon>Eukaryota</taxon>
        <taxon>Metazoa</taxon>
        <taxon>Spiralia</taxon>
        <taxon>Lophotrochozoa</taxon>
        <taxon>Mollusca</taxon>
        <taxon>Gastropoda</taxon>
        <taxon>Caenogastropoda</taxon>
        <taxon>Sorbeoconcha</taxon>
        <taxon>Cerithioidea</taxon>
        <taxon>Batillariidae</taxon>
        <taxon>Batillaria</taxon>
    </lineage>
</organism>
<proteinExistence type="predicted"/>
<dbReference type="AlphaFoldDB" id="A0ABD0JB92"/>
<dbReference type="Gene3D" id="2.60.120.920">
    <property type="match status" value="1"/>
</dbReference>
<dbReference type="Proteomes" id="UP001519460">
    <property type="component" value="Unassembled WGS sequence"/>
</dbReference>
<protein>
    <recommendedName>
        <fullName evidence="1">B30.2/SPRY domain-containing protein</fullName>
    </recommendedName>
</protein>
<name>A0ABD0JB92_9CAEN</name>
<dbReference type="InterPro" id="IPR013320">
    <property type="entry name" value="ConA-like_dom_sf"/>
</dbReference>
<dbReference type="FunFam" id="2.60.120.920:FF:000009">
    <property type="entry name" value="E3 ubiquitin-protein ligase TRIM9 isoform X1"/>
    <property type="match status" value="1"/>
</dbReference>
<dbReference type="InterPro" id="IPR050617">
    <property type="entry name" value="E3_ligase_FN3/SPRY"/>
</dbReference>